<evidence type="ECO:0000256" key="7">
    <source>
        <dbReference type="ARBA" id="ARBA00022842"/>
    </source>
</evidence>
<dbReference type="GO" id="GO:0003676">
    <property type="term" value="F:nucleic acid binding"/>
    <property type="evidence" value="ECO:0007669"/>
    <property type="project" value="InterPro"/>
</dbReference>
<dbReference type="GO" id="GO:0008408">
    <property type="term" value="F:3'-5' exonuclease activity"/>
    <property type="evidence" value="ECO:0007669"/>
    <property type="project" value="TreeGrafter"/>
</dbReference>
<feature type="domain" description="Exonuclease" evidence="10">
    <location>
        <begin position="9"/>
        <end position="194"/>
    </location>
</feature>
<feature type="compositionally biased region" description="Polar residues" evidence="9">
    <location>
        <begin position="203"/>
        <end position="216"/>
    </location>
</feature>
<evidence type="ECO:0000256" key="1">
    <source>
        <dbReference type="ARBA" id="ARBA00011738"/>
    </source>
</evidence>
<feature type="site" description="Important for substrate binding and specificity" evidence="8">
    <location>
        <position position="137"/>
    </location>
</feature>
<feature type="binding site" evidence="8">
    <location>
        <position position="16"/>
    </location>
    <ligand>
        <name>Mg(2+)</name>
        <dbReference type="ChEBI" id="CHEBI:18420"/>
        <label>2</label>
        <note>catalytic</note>
    </ligand>
</feature>
<evidence type="ECO:0000313" key="11">
    <source>
        <dbReference type="EMBL" id="PVZ69807.1"/>
    </source>
</evidence>
<gene>
    <name evidence="8" type="primary">rnt</name>
    <name evidence="11" type="ORF">DC094_10470</name>
</gene>
<keyword evidence="12" id="KW-1185">Reference proteome</keyword>
<dbReference type="InterPro" id="IPR012337">
    <property type="entry name" value="RNaseH-like_sf"/>
</dbReference>
<evidence type="ECO:0000256" key="8">
    <source>
        <dbReference type="HAMAP-Rule" id="MF_00157"/>
    </source>
</evidence>
<dbReference type="InterPro" id="IPR005987">
    <property type="entry name" value="RNase_T"/>
</dbReference>
<feature type="binding site" evidence="8">
    <location>
        <position position="172"/>
    </location>
    <ligand>
        <name>Mg(2+)</name>
        <dbReference type="ChEBI" id="CHEBI:18420"/>
        <label>2</label>
        <note>catalytic</note>
    </ligand>
</feature>
<comment type="function">
    <text evidence="8">Trims short 3' overhangs of a variety of RNA species, leaving a one or two nucleotide 3' overhang. Responsible for the end-turnover of tRNA: specifically removes the terminal AMP residue from uncharged tRNA (tRNA-C-C-A). Also appears to be involved in tRNA biosynthesis.</text>
</comment>
<name>A0A2V1H3C8_9GAMM</name>
<dbReference type="InterPro" id="IPR036397">
    <property type="entry name" value="RNaseH_sf"/>
</dbReference>
<feature type="site" description="Important for substrate binding and specificity" evidence="8">
    <location>
        <position position="68"/>
    </location>
</feature>
<comment type="similarity">
    <text evidence="8">Belongs to the RNase T family.</text>
</comment>
<dbReference type="GO" id="GO:0000287">
    <property type="term" value="F:magnesium ion binding"/>
    <property type="evidence" value="ECO:0007669"/>
    <property type="project" value="UniProtKB-UniRule"/>
</dbReference>
<evidence type="ECO:0000256" key="4">
    <source>
        <dbReference type="ARBA" id="ARBA00022723"/>
    </source>
</evidence>
<evidence type="ECO:0000256" key="5">
    <source>
        <dbReference type="ARBA" id="ARBA00022801"/>
    </source>
</evidence>
<dbReference type="GO" id="GO:0005829">
    <property type="term" value="C:cytosol"/>
    <property type="evidence" value="ECO:0007669"/>
    <property type="project" value="TreeGrafter"/>
</dbReference>
<dbReference type="NCBIfam" id="TIGR01298">
    <property type="entry name" value="RNaseT"/>
    <property type="match status" value="1"/>
</dbReference>
<evidence type="ECO:0000256" key="9">
    <source>
        <dbReference type="SAM" id="MobiDB-lite"/>
    </source>
</evidence>
<feature type="active site" description="Proton donor/acceptor" evidence="8">
    <location>
        <position position="172"/>
    </location>
</feature>
<keyword evidence="7 8" id="KW-0460">Magnesium</keyword>
<dbReference type="SMART" id="SM00479">
    <property type="entry name" value="EXOIII"/>
    <property type="match status" value="1"/>
</dbReference>
<dbReference type="SUPFAM" id="SSF53098">
    <property type="entry name" value="Ribonuclease H-like"/>
    <property type="match status" value="1"/>
</dbReference>
<feature type="binding site" evidence="8">
    <location>
        <position position="14"/>
    </location>
    <ligand>
        <name>Mg(2+)</name>
        <dbReference type="ChEBI" id="CHEBI:18420"/>
        <label>1</label>
        <note>catalytic</note>
    </ligand>
</feature>
<dbReference type="FunFam" id="3.30.420.10:FF:000009">
    <property type="entry name" value="Ribonuclease T"/>
    <property type="match status" value="1"/>
</dbReference>
<keyword evidence="6 8" id="KW-0269">Exonuclease</keyword>
<evidence type="ECO:0000256" key="6">
    <source>
        <dbReference type="ARBA" id="ARBA00022839"/>
    </source>
</evidence>
<comment type="subunit">
    <text evidence="1 8">Homodimer.</text>
</comment>
<dbReference type="CDD" id="cd06134">
    <property type="entry name" value="RNaseT"/>
    <property type="match status" value="1"/>
</dbReference>
<dbReference type="GO" id="GO:0045004">
    <property type="term" value="P:DNA replication proofreading"/>
    <property type="evidence" value="ECO:0007669"/>
    <property type="project" value="TreeGrafter"/>
</dbReference>
<evidence type="ECO:0000256" key="2">
    <source>
        <dbReference type="ARBA" id="ARBA00022694"/>
    </source>
</evidence>
<dbReference type="EC" id="3.1.13.-" evidence="8"/>
<dbReference type="PANTHER" id="PTHR30231:SF2">
    <property type="entry name" value="RIBONUCLEASE T"/>
    <property type="match status" value="1"/>
</dbReference>
<keyword evidence="5 8" id="KW-0378">Hydrolase</keyword>
<evidence type="ECO:0000259" key="10">
    <source>
        <dbReference type="SMART" id="SM00479"/>
    </source>
</evidence>
<reference evidence="11 12" key="1">
    <citation type="submission" date="2018-04" db="EMBL/GenBank/DDBJ databases">
        <title>Thalassorhabdus spongiae gen. nov., sp. nov., isolated from a marine sponge in South-West Iceland.</title>
        <authorList>
            <person name="Knobloch S."/>
            <person name="Daussin A."/>
            <person name="Johannsson R."/>
            <person name="Marteinsson V.T."/>
        </authorList>
    </citation>
    <scope>NUCLEOTIDE SEQUENCE [LARGE SCALE GENOMIC DNA]</scope>
    <source>
        <strain evidence="11 12">Hp12</strain>
    </source>
</reference>
<dbReference type="AlphaFoldDB" id="A0A2V1H3C8"/>
<evidence type="ECO:0000313" key="12">
    <source>
        <dbReference type="Proteomes" id="UP000244906"/>
    </source>
</evidence>
<organism evidence="11 12">
    <name type="scientific">Pelagibaculum spongiae</name>
    <dbReference type="NCBI Taxonomy" id="2080658"/>
    <lineage>
        <taxon>Bacteria</taxon>
        <taxon>Pseudomonadati</taxon>
        <taxon>Pseudomonadota</taxon>
        <taxon>Gammaproteobacteria</taxon>
        <taxon>Oceanospirillales</taxon>
        <taxon>Pelagibaculum</taxon>
    </lineage>
</organism>
<dbReference type="Gene3D" id="3.30.420.10">
    <property type="entry name" value="Ribonuclease H-like superfamily/Ribonuclease H"/>
    <property type="match status" value="1"/>
</dbReference>
<dbReference type="InterPro" id="IPR013520">
    <property type="entry name" value="Ribonucl_H"/>
</dbReference>
<comment type="cofactor">
    <cofactor evidence="8">
        <name>Mg(2+)</name>
        <dbReference type="ChEBI" id="CHEBI:18420"/>
    </cofactor>
    <text evidence="8">Binds two Mg(2+) per subunit. The active form of the enzyme binds two Mg(2+) ions in its active site. The first Mg(2+) forms only one salt bridge with the protein.</text>
</comment>
<accession>A0A2V1H3C8</accession>
<feature type="site" description="Important for substrate binding and specificity" evidence="8">
    <location>
        <position position="115"/>
    </location>
</feature>
<dbReference type="GO" id="GO:0008033">
    <property type="term" value="P:tRNA processing"/>
    <property type="evidence" value="ECO:0007669"/>
    <property type="project" value="UniProtKB-KW"/>
</dbReference>
<feature type="binding site" evidence="8">
    <location>
        <position position="14"/>
    </location>
    <ligand>
        <name>Mg(2+)</name>
        <dbReference type="ChEBI" id="CHEBI:18420"/>
        <label>2</label>
        <note>catalytic</note>
    </ligand>
</feature>
<proteinExistence type="inferred from homology"/>
<comment type="caution">
    <text evidence="11">The sequence shown here is derived from an EMBL/GenBank/DDBJ whole genome shotgun (WGS) entry which is preliminary data.</text>
</comment>
<dbReference type="PANTHER" id="PTHR30231">
    <property type="entry name" value="DNA POLYMERASE III SUBUNIT EPSILON"/>
    <property type="match status" value="1"/>
</dbReference>
<feature type="region of interest" description="Disordered" evidence="9">
    <location>
        <begin position="200"/>
        <end position="228"/>
    </location>
</feature>
<feature type="binding site" evidence="8">
    <location>
        <position position="177"/>
    </location>
    <ligand>
        <name>Mg(2+)</name>
        <dbReference type="ChEBI" id="CHEBI:18420"/>
        <label>2</label>
        <note>catalytic</note>
    </ligand>
</feature>
<dbReference type="HAMAP" id="MF_00157">
    <property type="entry name" value="RNase_T"/>
    <property type="match status" value="1"/>
</dbReference>
<dbReference type="Pfam" id="PF00929">
    <property type="entry name" value="RNase_T"/>
    <property type="match status" value="1"/>
</dbReference>
<feature type="site" description="Important for substrate binding and specificity" evidence="8">
    <location>
        <position position="20"/>
    </location>
</feature>
<keyword evidence="4 8" id="KW-0479">Metal-binding</keyword>
<dbReference type="EMBL" id="QDDL01000003">
    <property type="protein sequence ID" value="PVZ69807.1"/>
    <property type="molecule type" value="Genomic_DNA"/>
</dbReference>
<evidence type="ECO:0000256" key="3">
    <source>
        <dbReference type="ARBA" id="ARBA00022722"/>
    </source>
</evidence>
<keyword evidence="3 8" id="KW-0540">Nuclease</keyword>
<sequence>MGKRFRGFLPVVIDVESGGFNAKKDALLEIAAVIVHMNDDGDLEPAETIHFHVEPFEGANIDKAAIDFNGIDPWHPFRFAIKEDKAIEQIFAPVRAAIKASGCTRAVLVGHNAGFDLGFVHAAAERAKIKRNPFHPFSTLDTAALSGLVYGQTVLARAVRAAGIHFDAKEAHSAKYDTVKTAELFCALVNRYKALGGWPLEQASDSDPAEQSANVQEKSDTDIETQAD</sequence>
<dbReference type="GO" id="GO:0016896">
    <property type="term" value="F:RNA exonuclease activity, producing 5'-phosphomonoesters"/>
    <property type="evidence" value="ECO:0007669"/>
    <property type="project" value="UniProtKB-UniRule"/>
</dbReference>
<dbReference type="OrthoDB" id="9778264at2"/>
<protein>
    <recommendedName>
        <fullName evidence="8">Ribonuclease T</fullName>
        <ecNumber evidence="8">3.1.13.-</ecNumber>
    </recommendedName>
    <alternativeName>
        <fullName evidence="8">Exoribonuclease T</fullName>
        <shortName evidence="8">RNase T</shortName>
    </alternativeName>
</protein>
<dbReference type="Proteomes" id="UP000244906">
    <property type="component" value="Unassembled WGS sequence"/>
</dbReference>
<keyword evidence="2 8" id="KW-0819">tRNA processing</keyword>